<evidence type="ECO:0000313" key="1">
    <source>
        <dbReference type="EMBL" id="CAG8458789.1"/>
    </source>
</evidence>
<organism evidence="1 2">
    <name type="scientific">Dentiscutata heterogama</name>
    <dbReference type="NCBI Taxonomy" id="1316150"/>
    <lineage>
        <taxon>Eukaryota</taxon>
        <taxon>Fungi</taxon>
        <taxon>Fungi incertae sedis</taxon>
        <taxon>Mucoromycota</taxon>
        <taxon>Glomeromycotina</taxon>
        <taxon>Glomeromycetes</taxon>
        <taxon>Diversisporales</taxon>
        <taxon>Gigasporaceae</taxon>
        <taxon>Dentiscutata</taxon>
    </lineage>
</organism>
<dbReference type="Proteomes" id="UP000789702">
    <property type="component" value="Unassembled WGS sequence"/>
</dbReference>
<protein>
    <submittedName>
        <fullName evidence="1">621_t:CDS:1</fullName>
    </submittedName>
</protein>
<dbReference type="EMBL" id="CAJVPU010000677">
    <property type="protein sequence ID" value="CAG8458789.1"/>
    <property type="molecule type" value="Genomic_DNA"/>
</dbReference>
<gene>
    <name evidence="1" type="ORF">DHETER_LOCUS1185</name>
</gene>
<name>A0ACA9K8P1_9GLOM</name>
<accession>A0ACA9K8P1</accession>
<reference evidence="1" key="1">
    <citation type="submission" date="2021-06" db="EMBL/GenBank/DDBJ databases">
        <authorList>
            <person name="Kallberg Y."/>
            <person name="Tangrot J."/>
            <person name="Rosling A."/>
        </authorList>
    </citation>
    <scope>NUCLEOTIDE SEQUENCE</scope>
    <source>
        <strain evidence="1">IL203A</strain>
    </source>
</reference>
<evidence type="ECO:0000313" key="2">
    <source>
        <dbReference type="Proteomes" id="UP000789702"/>
    </source>
</evidence>
<sequence>MLLPLTNNRGKIENEESNLVDILNNYDWSTTSLGPMDSWEPAFKASVNICLQTALPIVLYVGPDWTLIYNEAWRSMLMTNNQHALGKPAAQVWPEMYDNVLKPKLENIRATGKGIVENAKYFKFQRNGNVEEAYFDYSLSPLFKSDGTVWGVLNAMRDVTQNALNIQRLRTLEELRSRTSDAVSLASSCEIMKTVLHNNADIPYALIYLVENNDSKKSLSGFKSHIAHLAITTFDDGYINGNVVYGKVKRHFPDYFPETPEIIDLSKDIDENYNYIKQGPPV</sequence>
<proteinExistence type="predicted"/>
<keyword evidence="2" id="KW-1185">Reference proteome</keyword>
<comment type="caution">
    <text evidence="1">The sequence shown here is derived from an EMBL/GenBank/DDBJ whole genome shotgun (WGS) entry which is preliminary data.</text>
</comment>